<evidence type="ECO:0000256" key="1">
    <source>
        <dbReference type="ARBA" id="ARBA00005854"/>
    </source>
</evidence>
<name>A0ABU3CCJ3_9FLAO</name>
<evidence type="ECO:0000313" key="7">
    <source>
        <dbReference type="EMBL" id="MDT0644055.1"/>
    </source>
</evidence>
<dbReference type="InterPro" id="IPR050418">
    <property type="entry name" value="D-iso_2-hydroxyacid_DH_PdxB"/>
</dbReference>
<dbReference type="InterPro" id="IPR036291">
    <property type="entry name" value="NAD(P)-bd_dom_sf"/>
</dbReference>
<dbReference type="InterPro" id="IPR006139">
    <property type="entry name" value="D-isomer_2_OHA_DH_cat_dom"/>
</dbReference>
<dbReference type="SUPFAM" id="SSF52283">
    <property type="entry name" value="Formate/glycerate dehydrogenase catalytic domain-like"/>
    <property type="match status" value="1"/>
</dbReference>
<dbReference type="PANTHER" id="PTHR43761">
    <property type="entry name" value="D-ISOMER SPECIFIC 2-HYDROXYACID DEHYDROGENASE FAMILY PROTEIN (AFU_ORTHOLOGUE AFUA_1G13630)"/>
    <property type="match status" value="1"/>
</dbReference>
<keyword evidence="2 4" id="KW-0560">Oxidoreductase</keyword>
<protein>
    <submittedName>
        <fullName evidence="7">NAD(P)-dependent oxidoreductase</fullName>
    </submittedName>
</protein>
<evidence type="ECO:0000313" key="8">
    <source>
        <dbReference type="Proteomes" id="UP001262889"/>
    </source>
</evidence>
<feature type="domain" description="D-isomer specific 2-hydroxyacid dehydrogenase catalytic" evidence="5">
    <location>
        <begin position="3"/>
        <end position="316"/>
    </location>
</feature>
<evidence type="ECO:0000256" key="4">
    <source>
        <dbReference type="RuleBase" id="RU003719"/>
    </source>
</evidence>
<sequence length="316" mass="34327">MKVLASEGISTKGVEILEKAGFEVLVTRVAQEQLQDFINKNEVAALIIGSSTKIDKELIDACPSLKVIGRSGLSLGNIEVKYAEKKGIEVVNTPEAPAAAVAELVFAHLFGGVRFLHDSNRNMPLEGETRFKELRKTYAGGRELRGKTLGIIGFGKTGQEVAKIALGLGMKVIASDKTIREENIELDFFNHQSISIPVSTEPLHQLIKWSDFISIHVPAQKEPLIGEVEINAMKDDVGIINTSRGGVIDEKALLDGLENGKISFAGLDAFENEPAPHIKVLMNEKVSLSPRIGTATLDARERTGVELAEKIIRALQ</sequence>
<gene>
    <name evidence="7" type="ORF">RM553_14555</name>
</gene>
<organism evidence="7 8">
    <name type="scientific">Autumnicola tepida</name>
    <dbReference type="NCBI Taxonomy" id="3075595"/>
    <lineage>
        <taxon>Bacteria</taxon>
        <taxon>Pseudomonadati</taxon>
        <taxon>Bacteroidota</taxon>
        <taxon>Flavobacteriia</taxon>
        <taxon>Flavobacteriales</taxon>
        <taxon>Flavobacteriaceae</taxon>
        <taxon>Autumnicola</taxon>
    </lineage>
</organism>
<reference evidence="7 8" key="1">
    <citation type="submission" date="2023-09" db="EMBL/GenBank/DDBJ databases">
        <authorList>
            <person name="Rey-Velasco X."/>
        </authorList>
    </citation>
    <scope>NUCLEOTIDE SEQUENCE [LARGE SCALE GENOMIC DNA]</scope>
    <source>
        <strain evidence="7 8">F363</strain>
    </source>
</reference>
<dbReference type="Gene3D" id="3.40.50.720">
    <property type="entry name" value="NAD(P)-binding Rossmann-like Domain"/>
    <property type="match status" value="2"/>
</dbReference>
<comment type="caution">
    <text evidence="7">The sequence shown here is derived from an EMBL/GenBank/DDBJ whole genome shotgun (WGS) entry which is preliminary data.</text>
</comment>
<evidence type="ECO:0000256" key="2">
    <source>
        <dbReference type="ARBA" id="ARBA00023002"/>
    </source>
</evidence>
<accession>A0ABU3CCJ3</accession>
<dbReference type="EMBL" id="JAVRHQ010000020">
    <property type="protein sequence ID" value="MDT0644055.1"/>
    <property type="molecule type" value="Genomic_DNA"/>
</dbReference>
<comment type="similarity">
    <text evidence="1 4">Belongs to the D-isomer specific 2-hydroxyacid dehydrogenase family.</text>
</comment>
<dbReference type="PANTHER" id="PTHR43761:SF1">
    <property type="entry name" value="D-ISOMER SPECIFIC 2-HYDROXYACID DEHYDROGENASE CATALYTIC DOMAIN-CONTAINING PROTEIN-RELATED"/>
    <property type="match status" value="1"/>
</dbReference>
<dbReference type="SUPFAM" id="SSF51735">
    <property type="entry name" value="NAD(P)-binding Rossmann-fold domains"/>
    <property type="match status" value="1"/>
</dbReference>
<keyword evidence="3" id="KW-0520">NAD</keyword>
<dbReference type="Pfam" id="PF00389">
    <property type="entry name" value="2-Hacid_dh"/>
    <property type="match status" value="1"/>
</dbReference>
<dbReference type="InterPro" id="IPR006140">
    <property type="entry name" value="D-isomer_DH_NAD-bd"/>
</dbReference>
<evidence type="ECO:0000256" key="3">
    <source>
        <dbReference type="ARBA" id="ARBA00023027"/>
    </source>
</evidence>
<evidence type="ECO:0000259" key="6">
    <source>
        <dbReference type="Pfam" id="PF02826"/>
    </source>
</evidence>
<evidence type="ECO:0000259" key="5">
    <source>
        <dbReference type="Pfam" id="PF00389"/>
    </source>
</evidence>
<dbReference type="Pfam" id="PF02826">
    <property type="entry name" value="2-Hacid_dh_C"/>
    <property type="match status" value="1"/>
</dbReference>
<dbReference type="RefSeq" id="WP_311535673.1">
    <property type="nucleotide sequence ID" value="NZ_JAVRHQ010000020.1"/>
</dbReference>
<proteinExistence type="inferred from homology"/>
<feature type="domain" description="D-isomer specific 2-hydroxyacid dehydrogenase NAD-binding" evidence="6">
    <location>
        <begin position="108"/>
        <end position="293"/>
    </location>
</feature>
<keyword evidence="8" id="KW-1185">Reference proteome</keyword>
<dbReference type="Proteomes" id="UP001262889">
    <property type="component" value="Unassembled WGS sequence"/>
</dbReference>